<proteinExistence type="predicted"/>
<dbReference type="Gene3D" id="3.40.850.10">
    <property type="entry name" value="Kinesin motor domain"/>
    <property type="match status" value="1"/>
</dbReference>
<reference evidence="7" key="1">
    <citation type="submission" date="2023-10" db="EMBL/GenBank/DDBJ databases">
        <title>Chromosome-level genome of the transformable northern wattle, Acacia crassicarpa.</title>
        <authorList>
            <person name="Massaro I."/>
            <person name="Sinha N.R."/>
            <person name="Poethig S."/>
            <person name="Leichty A.R."/>
        </authorList>
    </citation>
    <scope>NUCLEOTIDE SEQUENCE</scope>
    <source>
        <strain evidence="7">Acra3RX</strain>
        <tissue evidence="7">Leaf</tissue>
    </source>
</reference>
<evidence type="ECO:0000256" key="2">
    <source>
        <dbReference type="ARBA" id="ARBA00022840"/>
    </source>
</evidence>
<dbReference type="GO" id="GO:0000146">
    <property type="term" value="F:microfilament motor activity"/>
    <property type="evidence" value="ECO:0007669"/>
    <property type="project" value="TreeGrafter"/>
</dbReference>
<keyword evidence="2" id="KW-0067">ATP-binding</keyword>
<evidence type="ECO:0000313" key="7">
    <source>
        <dbReference type="EMBL" id="KAK4256086.1"/>
    </source>
</evidence>
<evidence type="ECO:0000259" key="6">
    <source>
        <dbReference type="Pfam" id="PF00063"/>
    </source>
</evidence>
<dbReference type="Pfam" id="PF00063">
    <property type="entry name" value="Myosin_head"/>
    <property type="match status" value="1"/>
</dbReference>
<dbReference type="PANTHER" id="PTHR13140:SF706">
    <property type="entry name" value="DILUTE CLASS UNCONVENTIONAL MYOSIN, ISOFORM C"/>
    <property type="match status" value="1"/>
</dbReference>
<keyword evidence="1" id="KW-0547">Nucleotide-binding</keyword>
<dbReference type="InterPro" id="IPR001609">
    <property type="entry name" value="Myosin_head_motor_dom-like"/>
</dbReference>
<evidence type="ECO:0000313" key="8">
    <source>
        <dbReference type="Proteomes" id="UP001293593"/>
    </source>
</evidence>
<gene>
    <name evidence="7" type="ORF">QN277_008999</name>
</gene>
<evidence type="ECO:0000256" key="1">
    <source>
        <dbReference type="ARBA" id="ARBA00022741"/>
    </source>
</evidence>
<accession>A0AAE1IRE4</accession>
<keyword evidence="3" id="KW-0518">Myosin</keyword>
<protein>
    <recommendedName>
        <fullName evidence="6">Myosin motor domain-containing protein</fullName>
    </recommendedName>
</protein>
<dbReference type="InterPro" id="IPR036961">
    <property type="entry name" value="Kinesin_motor_dom_sf"/>
</dbReference>
<keyword evidence="4" id="KW-0505">Motor protein</keyword>
<evidence type="ECO:0000256" key="5">
    <source>
        <dbReference type="ARBA" id="ARBA00023203"/>
    </source>
</evidence>
<sequence length="99" mass="11465">MHSKNCSCVPVLPNFQYACLTYDRDVVKQTMIEHETVFRSQSKAGPILIAFNPFKDVQICGNDHATTYRQRCMTDPHVYAVANAAYNEMMRVRARRDDY</sequence>
<evidence type="ECO:0000256" key="4">
    <source>
        <dbReference type="ARBA" id="ARBA00023175"/>
    </source>
</evidence>
<dbReference type="EMBL" id="JAWXYG010000013">
    <property type="protein sequence ID" value="KAK4256086.1"/>
    <property type="molecule type" value="Genomic_DNA"/>
</dbReference>
<comment type="caution">
    <text evidence="7">The sequence shown here is derived from an EMBL/GenBank/DDBJ whole genome shotgun (WGS) entry which is preliminary data.</text>
</comment>
<organism evidence="7 8">
    <name type="scientific">Acacia crassicarpa</name>
    <name type="common">northern wattle</name>
    <dbReference type="NCBI Taxonomy" id="499986"/>
    <lineage>
        <taxon>Eukaryota</taxon>
        <taxon>Viridiplantae</taxon>
        <taxon>Streptophyta</taxon>
        <taxon>Embryophyta</taxon>
        <taxon>Tracheophyta</taxon>
        <taxon>Spermatophyta</taxon>
        <taxon>Magnoliopsida</taxon>
        <taxon>eudicotyledons</taxon>
        <taxon>Gunneridae</taxon>
        <taxon>Pentapetalae</taxon>
        <taxon>rosids</taxon>
        <taxon>fabids</taxon>
        <taxon>Fabales</taxon>
        <taxon>Fabaceae</taxon>
        <taxon>Caesalpinioideae</taxon>
        <taxon>mimosoid clade</taxon>
        <taxon>Acacieae</taxon>
        <taxon>Acacia</taxon>
    </lineage>
</organism>
<dbReference type="GO" id="GO:0007015">
    <property type="term" value="P:actin filament organization"/>
    <property type="evidence" value="ECO:0007669"/>
    <property type="project" value="TreeGrafter"/>
</dbReference>
<keyword evidence="8" id="KW-1185">Reference proteome</keyword>
<name>A0AAE1IRE4_9FABA</name>
<keyword evidence="5" id="KW-0009">Actin-binding</keyword>
<dbReference type="GO" id="GO:0005524">
    <property type="term" value="F:ATP binding"/>
    <property type="evidence" value="ECO:0007669"/>
    <property type="project" value="UniProtKB-KW"/>
</dbReference>
<dbReference type="InterPro" id="IPR027417">
    <property type="entry name" value="P-loop_NTPase"/>
</dbReference>
<feature type="domain" description="Myosin motor" evidence="6">
    <location>
        <begin position="44"/>
        <end position="92"/>
    </location>
</feature>
<evidence type="ECO:0000256" key="3">
    <source>
        <dbReference type="ARBA" id="ARBA00023123"/>
    </source>
</evidence>
<dbReference type="GO" id="GO:0005737">
    <property type="term" value="C:cytoplasm"/>
    <property type="evidence" value="ECO:0007669"/>
    <property type="project" value="TreeGrafter"/>
</dbReference>
<dbReference type="GO" id="GO:0016459">
    <property type="term" value="C:myosin complex"/>
    <property type="evidence" value="ECO:0007669"/>
    <property type="project" value="UniProtKB-KW"/>
</dbReference>
<dbReference type="GO" id="GO:0051015">
    <property type="term" value="F:actin filament binding"/>
    <property type="evidence" value="ECO:0007669"/>
    <property type="project" value="TreeGrafter"/>
</dbReference>
<dbReference type="Proteomes" id="UP001293593">
    <property type="component" value="Unassembled WGS sequence"/>
</dbReference>
<dbReference type="SUPFAM" id="SSF52540">
    <property type="entry name" value="P-loop containing nucleoside triphosphate hydrolases"/>
    <property type="match status" value="1"/>
</dbReference>
<dbReference type="AlphaFoldDB" id="A0AAE1IRE4"/>
<dbReference type="PANTHER" id="PTHR13140">
    <property type="entry name" value="MYOSIN"/>
    <property type="match status" value="1"/>
</dbReference>
<dbReference type="GO" id="GO:0016020">
    <property type="term" value="C:membrane"/>
    <property type="evidence" value="ECO:0007669"/>
    <property type="project" value="TreeGrafter"/>
</dbReference>